<dbReference type="AlphaFoldDB" id="A0A3B0VWG5"/>
<dbReference type="Pfam" id="PF09838">
    <property type="entry name" value="DUF2065"/>
    <property type="match status" value="1"/>
</dbReference>
<sequence length="60" mass="6940">MKFFLTLVGLILILEGLPYVASPEAMRKWLRQLVNMEPSQLRFMGLVAMTVGFTLLWLVR</sequence>
<dbReference type="InterPro" id="IPR019201">
    <property type="entry name" value="DUF2065"/>
</dbReference>
<evidence type="ECO:0000256" key="1">
    <source>
        <dbReference type="SAM" id="Phobius"/>
    </source>
</evidence>
<keyword evidence="1" id="KW-0472">Membrane</keyword>
<keyword evidence="1" id="KW-1133">Transmembrane helix</keyword>
<dbReference type="PANTHER" id="PTHR38602:SF1">
    <property type="entry name" value="INNER MEMBRANE PROTEIN"/>
    <property type="match status" value="1"/>
</dbReference>
<dbReference type="PANTHER" id="PTHR38602">
    <property type="entry name" value="INNER MEMBRANE PROTEIN-RELATED"/>
    <property type="match status" value="1"/>
</dbReference>
<proteinExistence type="predicted"/>
<evidence type="ECO:0000313" key="2">
    <source>
        <dbReference type="EMBL" id="VAW36566.1"/>
    </source>
</evidence>
<gene>
    <name evidence="2" type="ORF">MNBD_DELTA04-1084</name>
</gene>
<organism evidence="2">
    <name type="scientific">hydrothermal vent metagenome</name>
    <dbReference type="NCBI Taxonomy" id="652676"/>
    <lineage>
        <taxon>unclassified sequences</taxon>
        <taxon>metagenomes</taxon>
        <taxon>ecological metagenomes</taxon>
    </lineage>
</organism>
<name>A0A3B0VWG5_9ZZZZ</name>
<keyword evidence="1" id="KW-0812">Transmembrane</keyword>
<feature type="transmembrane region" description="Helical" evidence="1">
    <location>
        <begin position="39"/>
        <end position="59"/>
    </location>
</feature>
<dbReference type="EMBL" id="UOEY01000025">
    <property type="protein sequence ID" value="VAW36566.1"/>
    <property type="molecule type" value="Genomic_DNA"/>
</dbReference>
<protein>
    <recommendedName>
        <fullName evidence="3">Inner membrane protein YjeT (Clustered with HflC)</fullName>
    </recommendedName>
</protein>
<accession>A0A3B0VWG5</accession>
<reference evidence="2" key="1">
    <citation type="submission" date="2018-06" db="EMBL/GenBank/DDBJ databases">
        <authorList>
            <person name="Zhirakovskaya E."/>
        </authorList>
    </citation>
    <scope>NUCLEOTIDE SEQUENCE</scope>
</reference>
<evidence type="ECO:0008006" key="3">
    <source>
        <dbReference type="Google" id="ProtNLM"/>
    </source>
</evidence>